<proteinExistence type="predicted"/>
<sequence length="755" mass="85617">MSSVRKGAKRHGGIGWKYYDEQYRLKKAREPSGSWGKLDSEYWMWYMQSTSVQLEGQAPNQASNSRALYTNQTATTSRCYSFNFDGLNLDSMVQDLLDQGLIFVPHDQITKDKMDALWELGRTPIKVACLEKYLRYYPDSKTSLLLLDGFRNGFSLQYSGPRTPFISRNLKSAEMLKIETQSKLNKEITLGRMCGPFKNRPISTLRTSPIGLVNKSDGSFRLIMHLSFPSGCSVNDFVDPNETSVKYTSFDEVIDMVSSLGKGARLGVQDIKSAFRLLPISPGDFDLLGIYFVGNFYVDKSLPFGCSIACALFEKFSTFLHWLVVSSAGKHSVKHYLDDFIFGGSANSEDCLVLMNTFTELCNELGVPIAEDKTTHPTTRLTFLGLEIDTVDMVVRIPVAKLIKLRSQLHPMTIKRKIKFKDLESLVGLLAFCSRAVPSSRAFLRRFYDVIASFKVKKPFFTIRITSEIREDVLVWLEFLKSFNGDSYIIGLTWTDNDILQLYTDSAGNAELGCGSYFNGKWAQFKWPDSWVGLHILQDITFLELIPILLALCIWAPLLKNSKILFRTDNIALVDILNKRTSKSKRVMSIIRPFVLRSMNYNIQFKAKHIVGAKNNIADALSRFQLVQKVSTIGGGYTRNNPSGVHRPDLQGEIDELIVSAVAPNTSKVYQQALRSFKEFRTLFQFEDLWPIPLHHITNYIAYMSFTGTAASTVKSYISGLSFFSKINNYTDCFNTFVVRKLLEGMKRSQNRPKD</sequence>
<dbReference type="EMBL" id="UYJE01010505">
    <property type="protein sequence ID" value="VDI83825.1"/>
    <property type="molecule type" value="Genomic_DNA"/>
</dbReference>
<keyword evidence="1" id="KW-0238">DNA-binding</keyword>
<reference evidence="3" key="1">
    <citation type="submission" date="2018-11" db="EMBL/GenBank/DDBJ databases">
        <authorList>
            <person name="Alioto T."/>
            <person name="Alioto T."/>
        </authorList>
    </citation>
    <scope>NUCLEOTIDE SEQUENCE</scope>
</reference>
<dbReference type="Gene3D" id="1.10.150.130">
    <property type="match status" value="1"/>
</dbReference>
<dbReference type="InterPro" id="IPR010998">
    <property type="entry name" value="Integrase_recombinase_N"/>
</dbReference>
<accession>A0A8B6HT24</accession>
<protein>
    <recommendedName>
        <fullName evidence="2">Reverse transcriptase domain-containing protein</fullName>
    </recommendedName>
</protein>
<evidence type="ECO:0000259" key="2">
    <source>
        <dbReference type="PROSITE" id="PS50878"/>
    </source>
</evidence>
<dbReference type="Gene3D" id="3.30.70.270">
    <property type="match status" value="1"/>
</dbReference>
<dbReference type="OrthoDB" id="6098081at2759"/>
<dbReference type="Proteomes" id="UP000596742">
    <property type="component" value="Unassembled WGS sequence"/>
</dbReference>
<comment type="caution">
    <text evidence="3">The sequence shown here is derived from an EMBL/GenBank/DDBJ whole genome shotgun (WGS) entry which is preliminary data.</text>
</comment>
<dbReference type="InterPro" id="IPR052055">
    <property type="entry name" value="Hepadnavirus_pol/RT"/>
</dbReference>
<dbReference type="InterPro" id="IPR043502">
    <property type="entry name" value="DNA/RNA_pol_sf"/>
</dbReference>
<dbReference type="GO" id="GO:0003677">
    <property type="term" value="F:DNA binding"/>
    <property type="evidence" value="ECO:0007669"/>
    <property type="project" value="UniProtKB-KW"/>
</dbReference>
<dbReference type="PANTHER" id="PTHR33050:SF8">
    <property type="entry name" value="REVERSE TRANSCRIPTASE DOMAIN-CONTAINING PROTEIN"/>
    <property type="match status" value="1"/>
</dbReference>
<dbReference type="CDD" id="cd09275">
    <property type="entry name" value="RNase_HI_RT_DIRS1"/>
    <property type="match status" value="1"/>
</dbReference>
<evidence type="ECO:0000313" key="4">
    <source>
        <dbReference type="Proteomes" id="UP000596742"/>
    </source>
</evidence>
<evidence type="ECO:0000313" key="3">
    <source>
        <dbReference type="EMBL" id="VDI83825.1"/>
    </source>
</evidence>
<dbReference type="PROSITE" id="PS50878">
    <property type="entry name" value="RT_POL"/>
    <property type="match status" value="1"/>
</dbReference>
<evidence type="ECO:0000256" key="1">
    <source>
        <dbReference type="ARBA" id="ARBA00023125"/>
    </source>
</evidence>
<dbReference type="InterPro" id="IPR043128">
    <property type="entry name" value="Rev_trsase/Diguanyl_cyclase"/>
</dbReference>
<gene>
    <name evidence="3" type="ORF">MGAL_10B007257</name>
</gene>
<name>A0A8B6HT24_MYTGA</name>
<organism evidence="3 4">
    <name type="scientific">Mytilus galloprovincialis</name>
    <name type="common">Mediterranean mussel</name>
    <dbReference type="NCBI Taxonomy" id="29158"/>
    <lineage>
        <taxon>Eukaryota</taxon>
        <taxon>Metazoa</taxon>
        <taxon>Spiralia</taxon>
        <taxon>Lophotrochozoa</taxon>
        <taxon>Mollusca</taxon>
        <taxon>Bivalvia</taxon>
        <taxon>Autobranchia</taxon>
        <taxon>Pteriomorphia</taxon>
        <taxon>Mytilida</taxon>
        <taxon>Mytiloidea</taxon>
        <taxon>Mytilidae</taxon>
        <taxon>Mytilinae</taxon>
        <taxon>Mytilus</taxon>
    </lineage>
</organism>
<dbReference type="InterPro" id="IPR000477">
    <property type="entry name" value="RT_dom"/>
</dbReference>
<dbReference type="CDD" id="cd03714">
    <property type="entry name" value="RT_DIRS1"/>
    <property type="match status" value="1"/>
</dbReference>
<dbReference type="SUPFAM" id="SSF56672">
    <property type="entry name" value="DNA/RNA polymerases"/>
    <property type="match status" value="1"/>
</dbReference>
<feature type="non-terminal residue" evidence="3">
    <location>
        <position position="755"/>
    </location>
</feature>
<dbReference type="Pfam" id="PF00078">
    <property type="entry name" value="RVT_1"/>
    <property type="match status" value="1"/>
</dbReference>
<feature type="domain" description="Reverse transcriptase" evidence="2">
    <location>
        <begin position="194"/>
        <end position="388"/>
    </location>
</feature>
<dbReference type="AlphaFoldDB" id="A0A8B6HT24"/>
<dbReference type="SUPFAM" id="SSF47823">
    <property type="entry name" value="lambda integrase-like, N-terminal domain"/>
    <property type="match status" value="1"/>
</dbReference>
<dbReference type="PANTHER" id="PTHR33050">
    <property type="entry name" value="REVERSE TRANSCRIPTASE DOMAIN-CONTAINING PROTEIN"/>
    <property type="match status" value="1"/>
</dbReference>
<keyword evidence="4" id="KW-1185">Reference proteome</keyword>